<sequence length="162" mass="17983">MPEFRNSKGQVVSYDLMIAVFIFLLVFAFALSVWQNSIGAIAGEKILYEMKNSAVQISNQLVMTSGVPSNWHLSGDANLYGFALSRRALSLQKLNAFKALDYNSAKGKMGIADYNFYIKIEQDLNKVYEAGSAESGAEIAINSSRVVSYNGKNAIFYFTLYK</sequence>
<reference evidence="2" key="2">
    <citation type="submission" date="2021-05" db="EMBL/GenBank/DDBJ databases">
        <title>Protein family content uncovers lineage relationships and bacterial pathway maintenance mechanisms in DPANN archaea.</title>
        <authorList>
            <person name="Castelle C.J."/>
            <person name="Meheust R."/>
            <person name="Jaffe A.L."/>
            <person name="Seitz K."/>
            <person name="Gong X."/>
            <person name="Baker B.J."/>
            <person name="Banfield J.F."/>
        </authorList>
    </citation>
    <scope>NUCLEOTIDE SEQUENCE</scope>
    <source>
        <strain evidence="2">RIFCSPHIGHO2_01_FULL_AR10_44_11</strain>
    </source>
</reference>
<proteinExistence type="predicted"/>
<accession>A0A8T4KTX3</accession>
<keyword evidence="1" id="KW-0472">Membrane</keyword>
<gene>
    <name evidence="2" type="ORF">J4415_02965</name>
</gene>
<feature type="transmembrane region" description="Helical" evidence="1">
    <location>
        <begin position="12"/>
        <end position="34"/>
    </location>
</feature>
<organism evidence="2 3">
    <name type="scientific">Candidatus Iainarchaeum sp</name>
    <dbReference type="NCBI Taxonomy" id="3101447"/>
    <lineage>
        <taxon>Archaea</taxon>
        <taxon>Candidatus Iainarchaeota</taxon>
        <taxon>Candidatus Iainarchaeia</taxon>
        <taxon>Candidatus Iainarchaeales</taxon>
        <taxon>Candidatus Iainarchaeaceae</taxon>
        <taxon>Candidatus Iainarchaeum</taxon>
    </lineage>
</organism>
<evidence type="ECO:0000313" key="3">
    <source>
        <dbReference type="Proteomes" id="UP000677687"/>
    </source>
</evidence>
<evidence type="ECO:0000313" key="2">
    <source>
        <dbReference type="EMBL" id="MBS3057567.1"/>
    </source>
</evidence>
<comment type="caution">
    <text evidence="2">The sequence shown here is derived from an EMBL/GenBank/DDBJ whole genome shotgun (WGS) entry which is preliminary data.</text>
</comment>
<name>A0A8T4KTX3_9ARCH</name>
<evidence type="ECO:0000256" key="1">
    <source>
        <dbReference type="SAM" id="Phobius"/>
    </source>
</evidence>
<dbReference type="AlphaFoldDB" id="A0A8T4KTX3"/>
<dbReference type="Proteomes" id="UP000677687">
    <property type="component" value="Unassembled WGS sequence"/>
</dbReference>
<protein>
    <submittedName>
        <fullName evidence="2">Uncharacterized protein</fullName>
    </submittedName>
</protein>
<dbReference type="EMBL" id="JAGVWD010000043">
    <property type="protein sequence ID" value="MBS3057567.1"/>
    <property type="molecule type" value="Genomic_DNA"/>
</dbReference>
<keyword evidence="1" id="KW-1133">Transmembrane helix</keyword>
<keyword evidence="1" id="KW-0812">Transmembrane</keyword>
<reference evidence="2" key="1">
    <citation type="submission" date="2021-03" db="EMBL/GenBank/DDBJ databases">
        <authorList>
            <person name="Jaffe A."/>
        </authorList>
    </citation>
    <scope>NUCLEOTIDE SEQUENCE</scope>
    <source>
        <strain evidence="2">RIFCSPHIGHO2_01_FULL_AR10_44_11</strain>
    </source>
</reference>